<dbReference type="Pfam" id="PF02466">
    <property type="entry name" value="Tim17"/>
    <property type="match status" value="1"/>
</dbReference>
<comment type="caution">
    <text evidence="1">The sequence shown here is derived from an EMBL/GenBank/DDBJ whole genome shotgun (WGS) entry which is preliminary data.</text>
</comment>
<dbReference type="GO" id="GO:0005778">
    <property type="term" value="C:peroxisomal membrane"/>
    <property type="evidence" value="ECO:0007669"/>
    <property type="project" value="TreeGrafter"/>
</dbReference>
<sequence length="198" mass="22849">MVLSEATQFIMKPEYRDTLAIIKGLRNGAVYGAKVRFPHAFVMTFLFREGSLKDKFSFILRATRQHSQNLACFVTIYKALMYLQKKLLGQESSSHSFIAGTVGGYIVFGENNNINQQIVLYVFARIMIGLAKLPVQRKAIDEPMHTFSVFAALTWGTVMWLFRHERSVLQPSLQASMQYLYLDSDHWNSLKNFLWHNK</sequence>
<organism evidence="1 2">
    <name type="scientific">Paraglomus brasilianum</name>
    <dbReference type="NCBI Taxonomy" id="144538"/>
    <lineage>
        <taxon>Eukaryota</taxon>
        <taxon>Fungi</taxon>
        <taxon>Fungi incertae sedis</taxon>
        <taxon>Mucoromycota</taxon>
        <taxon>Glomeromycotina</taxon>
        <taxon>Glomeromycetes</taxon>
        <taxon>Paraglomerales</taxon>
        <taxon>Paraglomeraceae</taxon>
        <taxon>Paraglomus</taxon>
    </lineage>
</organism>
<dbReference type="PIRSF" id="PIRSF013674">
    <property type="entry name" value="PXMP4"/>
    <property type="match status" value="1"/>
</dbReference>
<dbReference type="InterPro" id="IPR019531">
    <property type="entry name" value="Pmp4"/>
</dbReference>
<gene>
    <name evidence="1" type="ORF">PBRASI_LOCUS7382</name>
</gene>
<evidence type="ECO:0000313" key="1">
    <source>
        <dbReference type="EMBL" id="CAG8595989.1"/>
    </source>
</evidence>
<dbReference type="EMBL" id="CAJVPI010001124">
    <property type="protein sequence ID" value="CAG8595989.1"/>
    <property type="molecule type" value="Genomic_DNA"/>
</dbReference>
<name>A0A9N9C9Z2_9GLOM</name>
<proteinExistence type="predicted"/>
<dbReference type="OrthoDB" id="39659at2759"/>
<keyword evidence="2" id="KW-1185">Reference proteome</keyword>
<dbReference type="AlphaFoldDB" id="A0A9N9C9Z2"/>
<evidence type="ECO:0000313" key="2">
    <source>
        <dbReference type="Proteomes" id="UP000789739"/>
    </source>
</evidence>
<dbReference type="PANTHER" id="PTHR15460">
    <property type="entry name" value="PEROXISOMAL MEMBRANE PROTEIN 4"/>
    <property type="match status" value="1"/>
</dbReference>
<dbReference type="Proteomes" id="UP000789739">
    <property type="component" value="Unassembled WGS sequence"/>
</dbReference>
<dbReference type="PANTHER" id="PTHR15460:SF3">
    <property type="entry name" value="PEROXISOMAL MEMBRANE PROTEIN 4"/>
    <property type="match status" value="1"/>
</dbReference>
<accession>A0A9N9C9Z2</accession>
<protein>
    <submittedName>
        <fullName evidence="1">7525_t:CDS:1</fullName>
    </submittedName>
</protein>
<reference evidence="1" key="1">
    <citation type="submission" date="2021-06" db="EMBL/GenBank/DDBJ databases">
        <authorList>
            <person name="Kallberg Y."/>
            <person name="Tangrot J."/>
            <person name="Rosling A."/>
        </authorList>
    </citation>
    <scope>NUCLEOTIDE SEQUENCE</scope>
    <source>
        <strain evidence="1">BR232B</strain>
    </source>
</reference>